<keyword evidence="2" id="KW-1185">Reference proteome</keyword>
<dbReference type="EMBL" id="JAMKPW020000021">
    <property type="protein sequence ID" value="KAK8207582.1"/>
    <property type="molecule type" value="Genomic_DNA"/>
</dbReference>
<proteinExistence type="predicted"/>
<accession>A0ACC3SDW0</accession>
<comment type="caution">
    <text evidence="1">The sequence shown here is derived from an EMBL/GenBank/DDBJ whole genome shotgun (WGS) entry which is preliminary data.</text>
</comment>
<gene>
    <name evidence="1" type="ORF">M8818_004235</name>
</gene>
<evidence type="ECO:0000313" key="1">
    <source>
        <dbReference type="EMBL" id="KAK8207582.1"/>
    </source>
</evidence>
<evidence type="ECO:0000313" key="2">
    <source>
        <dbReference type="Proteomes" id="UP001320706"/>
    </source>
</evidence>
<dbReference type="Proteomes" id="UP001320706">
    <property type="component" value="Unassembled WGS sequence"/>
</dbReference>
<name>A0ACC3SDW0_9PEZI</name>
<protein>
    <submittedName>
        <fullName evidence="1">Uncharacterized protein</fullName>
    </submittedName>
</protein>
<reference evidence="1" key="1">
    <citation type="submission" date="2024-02" db="EMBL/GenBank/DDBJ databases">
        <title>Metagenome Assembled Genome of Zalaria obscura JY119.</title>
        <authorList>
            <person name="Vighnesh L."/>
            <person name="Jagadeeshwari U."/>
            <person name="Venkata Ramana C."/>
            <person name="Sasikala C."/>
        </authorList>
    </citation>
    <scope>NUCLEOTIDE SEQUENCE</scope>
    <source>
        <strain evidence="1">JY119</strain>
    </source>
</reference>
<organism evidence="1 2">
    <name type="scientific">Zalaria obscura</name>
    <dbReference type="NCBI Taxonomy" id="2024903"/>
    <lineage>
        <taxon>Eukaryota</taxon>
        <taxon>Fungi</taxon>
        <taxon>Dikarya</taxon>
        <taxon>Ascomycota</taxon>
        <taxon>Pezizomycotina</taxon>
        <taxon>Dothideomycetes</taxon>
        <taxon>Dothideomycetidae</taxon>
        <taxon>Dothideales</taxon>
        <taxon>Zalariaceae</taxon>
        <taxon>Zalaria</taxon>
    </lineage>
</organism>
<sequence length="364" mass="39181">MPGLIAPFSRDTTVQPVQSDPYTQPSGPELRYFIKRNNGTNVPLIPADELPHIVRLQGVPRFFKAAETGDMCCVGHDPFTGRFFGLDTSGLEGFPPVSRYDELSPPKRSGWSSPESTPGALAPTPSPPTRSPPATPLPPSGILPDQAKKEYCSHWIQTGTCAFVQQGCRYKHVMPDMTMLKKLGFASVPLWWSRRKEGGFKAAVPWRRAGSLPSDPEEEDGSEGEEGDSRKPTVAPPSTPVNVRNSPSGKSLDSSIDTDKVSKAPATNVSQGSAPLEPVSLIDLDFTPLKPSQPAASTNTATSTHQSVPKTSAPSRSSTTTSTRTPALVFVPAGESPKIHLARTARHRKRKSHHSQPPRISAAQ</sequence>